<dbReference type="InterPro" id="IPR011990">
    <property type="entry name" value="TPR-like_helical_dom_sf"/>
</dbReference>
<dbReference type="AlphaFoldDB" id="A0A2U2HPB9"/>
<evidence type="ECO:0000256" key="1">
    <source>
        <dbReference type="ARBA" id="ARBA00022737"/>
    </source>
</evidence>
<dbReference type="SMART" id="SM00028">
    <property type="entry name" value="TPR"/>
    <property type="match status" value="3"/>
</dbReference>
<dbReference type="OrthoDB" id="9814042at2"/>
<name>A0A2U2HPB9_9BURK</name>
<proteinExistence type="predicted"/>
<evidence type="ECO:0000256" key="2">
    <source>
        <dbReference type="ARBA" id="ARBA00022803"/>
    </source>
</evidence>
<organism evidence="4 5">
    <name type="scientific">Massilia glaciei</name>
    <dbReference type="NCBI Taxonomy" id="1524097"/>
    <lineage>
        <taxon>Bacteria</taxon>
        <taxon>Pseudomonadati</taxon>
        <taxon>Pseudomonadota</taxon>
        <taxon>Betaproteobacteria</taxon>
        <taxon>Burkholderiales</taxon>
        <taxon>Oxalobacteraceae</taxon>
        <taxon>Telluria group</taxon>
        <taxon>Massilia</taxon>
    </lineage>
</organism>
<accession>A0A2U2HPB9</accession>
<dbReference type="InterPro" id="IPR051012">
    <property type="entry name" value="CellSynth/LPSAsmb/PSIAsmb"/>
</dbReference>
<dbReference type="PROSITE" id="PS50005">
    <property type="entry name" value="TPR"/>
    <property type="match status" value="1"/>
</dbReference>
<dbReference type="PANTHER" id="PTHR45586:SF1">
    <property type="entry name" value="LIPOPOLYSACCHARIDE ASSEMBLY PROTEIN B"/>
    <property type="match status" value="1"/>
</dbReference>
<feature type="repeat" description="TPR" evidence="3">
    <location>
        <begin position="26"/>
        <end position="59"/>
    </location>
</feature>
<dbReference type="InterPro" id="IPR013360">
    <property type="entry name" value="Pilus_4_PilW"/>
</dbReference>
<dbReference type="SUPFAM" id="SSF48452">
    <property type="entry name" value="TPR-like"/>
    <property type="match status" value="1"/>
</dbReference>
<evidence type="ECO:0000313" key="5">
    <source>
        <dbReference type="Proteomes" id="UP000241421"/>
    </source>
</evidence>
<dbReference type="PANTHER" id="PTHR45586">
    <property type="entry name" value="TPR REPEAT-CONTAINING PROTEIN PA4667"/>
    <property type="match status" value="1"/>
</dbReference>
<keyword evidence="1" id="KW-0677">Repeat</keyword>
<sequence>MGGGMDGGSRAELKTLSDQTTAEKRANIWLQLAIGYYQNKQYATALDEIKKALGANPEFADAYGMRALIYTAMGNQLALADENYQKALRLAPADPEISNNYGSFLCQNGRAQQAMAYFDVALKDPRYRSPINALLNAGNCSLKLNKPDLAERYLLDALRLDAELPAISAGLARVYYERRDYTRAGFFMSRLKANAKLETLPADLLWLGIRIERKLGDNAAETSMATQLRRRHAGSPEYAAYTRGAFDE</sequence>
<dbReference type="Proteomes" id="UP000241421">
    <property type="component" value="Unassembled WGS sequence"/>
</dbReference>
<dbReference type="Pfam" id="PF13432">
    <property type="entry name" value="TPR_16"/>
    <property type="match status" value="3"/>
</dbReference>
<keyword evidence="2 3" id="KW-0802">TPR repeat</keyword>
<evidence type="ECO:0000313" key="4">
    <source>
        <dbReference type="EMBL" id="PWF49319.1"/>
    </source>
</evidence>
<dbReference type="InterPro" id="IPR019734">
    <property type="entry name" value="TPR_rpt"/>
</dbReference>
<dbReference type="NCBIfam" id="TIGR02521">
    <property type="entry name" value="type_IV_pilW"/>
    <property type="match status" value="1"/>
</dbReference>
<evidence type="ECO:0000256" key="3">
    <source>
        <dbReference type="PROSITE-ProRule" id="PRU00339"/>
    </source>
</evidence>
<gene>
    <name evidence="4" type="ORF">C7C56_007170</name>
</gene>
<dbReference type="Gene3D" id="1.25.40.10">
    <property type="entry name" value="Tetratricopeptide repeat domain"/>
    <property type="match status" value="1"/>
</dbReference>
<comment type="caution">
    <text evidence="4">The sequence shown here is derived from an EMBL/GenBank/DDBJ whole genome shotgun (WGS) entry which is preliminary data.</text>
</comment>
<protein>
    <submittedName>
        <fullName evidence="4">Type IV pilus biogenesis/stability protein PilW</fullName>
    </submittedName>
</protein>
<reference evidence="4 5" key="1">
    <citation type="submission" date="2018-04" db="EMBL/GenBank/DDBJ databases">
        <title>Massilia violaceinigra sp. nov., a novel purple-pigmented bacterium isolated from Tianshan glacier, Xinjiang, China.</title>
        <authorList>
            <person name="Wang H."/>
        </authorList>
    </citation>
    <scope>NUCLEOTIDE SEQUENCE [LARGE SCALE GENOMIC DNA]</scope>
    <source>
        <strain evidence="4 5">B448-2</strain>
    </source>
</reference>
<keyword evidence="5" id="KW-1185">Reference proteome</keyword>
<dbReference type="EMBL" id="PXWF02000094">
    <property type="protein sequence ID" value="PWF49319.1"/>
    <property type="molecule type" value="Genomic_DNA"/>
</dbReference>